<feature type="compositionally biased region" description="Basic residues" evidence="1">
    <location>
        <begin position="23"/>
        <end position="32"/>
    </location>
</feature>
<evidence type="ECO:0008006" key="5">
    <source>
        <dbReference type="Google" id="ProtNLM"/>
    </source>
</evidence>
<sequence length="127" mass="13511">MSSPVVMPPSSRAWRTLPGPGHGSRHTARGPARHTLGGMSPFVKLVLIVAAAALVWWVVTSMRASRGATATTFTPVEELAPEVRQTIDAALSRGELIGAIRHYRAATGAGLAQSKAAVETRRWKMDA</sequence>
<keyword evidence="4" id="KW-1185">Reference proteome</keyword>
<dbReference type="EMBL" id="BAABGM010000015">
    <property type="protein sequence ID" value="GAA4407865.1"/>
    <property type="molecule type" value="Genomic_DNA"/>
</dbReference>
<evidence type="ECO:0000313" key="4">
    <source>
        <dbReference type="Proteomes" id="UP001500945"/>
    </source>
</evidence>
<feature type="transmembrane region" description="Helical" evidence="2">
    <location>
        <begin position="42"/>
        <end position="59"/>
    </location>
</feature>
<feature type="region of interest" description="Disordered" evidence="1">
    <location>
        <begin position="1"/>
        <end position="34"/>
    </location>
</feature>
<comment type="caution">
    <text evidence="3">The sequence shown here is derived from an EMBL/GenBank/DDBJ whole genome shotgun (WGS) entry which is preliminary data.</text>
</comment>
<evidence type="ECO:0000256" key="2">
    <source>
        <dbReference type="SAM" id="Phobius"/>
    </source>
</evidence>
<proteinExistence type="predicted"/>
<organism evidence="3 4">
    <name type="scientific">Fodinibacter luteus</name>
    <dbReference type="NCBI Taxonomy" id="552064"/>
    <lineage>
        <taxon>Bacteria</taxon>
        <taxon>Bacillati</taxon>
        <taxon>Actinomycetota</taxon>
        <taxon>Actinomycetes</taxon>
        <taxon>Micrococcales</taxon>
        <taxon>Intrasporangiaceae</taxon>
        <taxon>Fodinibacter (ex Wang et al. 2009)</taxon>
    </lineage>
</organism>
<evidence type="ECO:0000313" key="3">
    <source>
        <dbReference type="EMBL" id="GAA4407865.1"/>
    </source>
</evidence>
<dbReference type="Proteomes" id="UP001500945">
    <property type="component" value="Unassembled WGS sequence"/>
</dbReference>
<name>A0ABP8KJD1_9MICO</name>
<accession>A0ABP8KJD1</accession>
<reference evidence="4" key="1">
    <citation type="journal article" date="2019" name="Int. J. Syst. Evol. Microbiol.">
        <title>The Global Catalogue of Microorganisms (GCM) 10K type strain sequencing project: providing services to taxonomists for standard genome sequencing and annotation.</title>
        <authorList>
            <consortium name="The Broad Institute Genomics Platform"/>
            <consortium name="The Broad Institute Genome Sequencing Center for Infectious Disease"/>
            <person name="Wu L."/>
            <person name="Ma J."/>
        </authorList>
    </citation>
    <scope>NUCLEOTIDE SEQUENCE [LARGE SCALE GENOMIC DNA]</scope>
    <source>
        <strain evidence="4">JCM 17809</strain>
    </source>
</reference>
<keyword evidence="2" id="KW-0812">Transmembrane</keyword>
<keyword evidence="2" id="KW-1133">Transmembrane helix</keyword>
<gene>
    <name evidence="3" type="ORF">GCM10023168_24390</name>
</gene>
<evidence type="ECO:0000256" key="1">
    <source>
        <dbReference type="SAM" id="MobiDB-lite"/>
    </source>
</evidence>
<protein>
    <recommendedName>
        <fullName evidence="5">Ribosomal protein L7/L12 C-terminal domain-containing protein</fullName>
    </recommendedName>
</protein>
<keyword evidence="2" id="KW-0472">Membrane</keyword>
<feature type="compositionally biased region" description="Low complexity" evidence="1">
    <location>
        <begin position="1"/>
        <end position="11"/>
    </location>
</feature>